<reference evidence="2" key="1">
    <citation type="submission" date="2021-01" db="EMBL/GenBank/DDBJ databases">
        <authorList>
            <consortium name="Genoscope - CEA"/>
            <person name="William W."/>
        </authorList>
    </citation>
    <scope>NUCLEOTIDE SEQUENCE</scope>
</reference>
<keyword evidence="3" id="KW-1185">Reference proteome</keyword>
<keyword evidence="1" id="KW-0175">Coiled coil</keyword>
<accession>A0A8S1MYS6</accession>
<organism evidence="2 3">
    <name type="scientific">Paramecium primaurelia</name>
    <dbReference type="NCBI Taxonomy" id="5886"/>
    <lineage>
        <taxon>Eukaryota</taxon>
        <taxon>Sar</taxon>
        <taxon>Alveolata</taxon>
        <taxon>Ciliophora</taxon>
        <taxon>Intramacronucleata</taxon>
        <taxon>Oligohymenophorea</taxon>
        <taxon>Peniculida</taxon>
        <taxon>Parameciidae</taxon>
        <taxon>Paramecium</taxon>
    </lineage>
</organism>
<evidence type="ECO:0000313" key="3">
    <source>
        <dbReference type="Proteomes" id="UP000688137"/>
    </source>
</evidence>
<evidence type="ECO:0000256" key="1">
    <source>
        <dbReference type="SAM" id="Coils"/>
    </source>
</evidence>
<protein>
    <submittedName>
        <fullName evidence="2">Uncharacterized protein</fullName>
    </submittedName>
</protein>
<proteinExistence type="predicted"/>
<evidence type="ECO:0000313" key="2">
    <source>
        <dbReference type="EMBL" id="CAD8083291.1"/>
    </source>
</evidence>
<feature type="coiled-coil region" evidence="1">
    <location>
        <begin position="5"/>
        <end position="32"/>
    </location>
</feature>
<dbReference type="Proteomes" id="UP000688137">
    <property type="component" value="Unassembled WGS sequence"/>
</dbReference>
<name>A0A8S1MYS6_PARPR</name>
<sequence length="152" mass="18639">MFKKINEHQKNLQDKNKKIQNYQYALKKEKQLLGKFNRDYIQIYNHLKFYFEETFIDYGIFAQQKGKQKFDYIRTTTKFFEYLLINDKQLIEAEDIVNFVKVEKKINVNALLQYANQQLIMITDQQLNEIRDYQYINGQDKNCSQQRIRQRD</sequence>
<dbReference type="EMBL" id="CAJJDM010000072">
    <property type="protein sequence ID" value="CAD8083291.1"/>
    <property type="molecule type" value="Genomic_DNA"/>
</dbReference>
<dbReference type="AlphaFoldDB" id="A0A8S1MYS6"/>
<comment type="caution">
    <text evidence="2">The sequence shown here is derived from an EMBL/GenBank/DDBJ whole genome shotgun (WGS) entry which is preliminary data.</text>
</comment>
<gene>
    <name evidence="2" type="ORF">PPRIM_AZ9-3.1.T0690221</name>
</gene>